<feature type="compositionally biased region" description="Polar residues" evidence="1">
    <location>
        <begin position="26"/>
        <end position="51"/>
    </location>
</feature>
<dbReference type="EMBL" id="JAPQKI010000005">
    <property type="protein sequence ID" value="KAJ5098625.1"/>
    <property type="molecule type" value="Genomic_DNA"/>
</dbReference>
<reference evidence="2" key="2">
    <citation type="journal article" date="2023" name="IMA Fungus">
        <title>Comparative genomic study of the Penicillium genus elucidates a diverse pangenome and 15 lateral gene transfer events.</title>
        <authorList>
            <person name="Petersen C."/>
            <person name="Sorensen T."/>
            <person name="Nielsen M.R."/>
            <person name="Sondergaard T.E."/>
            <person name="Sorensen J.L."/>
            <person name="Fitzpatrick D.A."/>
            <person name="Frisvad J.C."/>
            <person name="Nielsen K.L."/>
        </authorList>
    </citation>
    <scope>NUCLEOTIDE SEQUENCE</scope>
    <source>
        <strain evidence="2">IBT 30761</strain>
    </source>
</reference>
<feature type="region of interest" description="Disordered" evidence="1">
    <location>
        <begin position="1"/>
        <end position="73"/>
    </location>
</feature>
<dbReference type="Proteomes" id="UP001149074">
    <property type="component" value="Unassembled WGS sequence"/>
</dbReference>
<name>A0A9W9KA47_9EURO</name>
<proteinExistence type="predicted"/>
<comment type="caution">
    <text evidence="2">The sequence shown here is derived from an EMBL/GenBank/DDBJ whole genome shotgun (WGS) entry which is preliminary data.</text>
</comment>
<sequence length="92" mass="9950">MSSNTKSENILRFPGSTDPKFAAKPLQSQTQSDQKQDESNWGPTQSLSSHMDAQGHLVPDPVSGGGMKGKKDVFDDDVDVFEAMSAETADFD</sequence>
<gene>
    <name evidence="2" type="ORF">N7532_005626</name>
</gene>
<evidence type="ECO:0000313" key="3">
    <source>
        <dbReference type="Proteomes" id="UP001149074"/>
    </source>
</evidence>
<protein>
    <submittedName>
        <fullName evidence="2">Uncharacterized protein</fullName>
    </submittedName>
</protein>
<dbReference type="OrthoDB" id="4476768at2759"/>
<evidence type="ECO:0000313" key="2">
    <source>
        <dbReference type="EMBL" id="KAJ5098625.1"/>
    </source>
</evidence>
<reference evidence="2" key="1">
    <citation type="submission" date="2022-11" db="EMBL/GenBank/DDBJ databases">
        <authorList>
            <person name="Petersen C."/>
        </authorList>
    </citation>
    <scope>NUCLEOTIDE SEQUENCE</scope>
    <source>
        <strain evidence="2">IBT 30761</strain>
    </source>
</reference>
<keyword evidence="3" id="KW-1185">Reference proteome</keyword>
<accession>A0A9W9KA47</accession>
<dbReference type="RefSeq" id="XP_056474279.1">
    <property type="nucleotide sequence ID" value="XM_056618120.1"/>
</dbReference>
<dbReference type="GeneID" id="81357099"/>
<organism evidence="2 3">
    <name type="scientific">Penicillium argentinense</name>
    <dbReference type="NCBI Taxonomy" id="1131581"/>
    <lineage>
        <taxon>Eukaryota</taxon>
        <taxon>Fungi</taxon>
        <taxon>Dikarya</taxon>
        <taxon>Ascomycota</taxon>
        <taxon>Pezizomycotina</taxon>
        <taxon>Eurotiomycetes</taxon>
        <taxon>Eurotiomycetidae</taxon>
        <taxon>Eurotiales</taxon>
        <taxon>Aspergillaceae</taxon>
        <taxon>Penicillium</taxon>
    </lineage>
</organism>
<evidence type="ECO:0000256" key="1">
    <source>
        <dbReference type="SAM" id="MobiDB-lite"/>
    </source>
</evidence>
<dbReference type="AlphaFoldDB" id="A0A9W9KA47"/>